<dbReference type="EMBL" id="JAFEJT020000004">
    <property type="protein sequence ID" value="MCH9275003.1"/>
    <property type="molecule type" value="Genomic_DNA"/>
</dbReference>
<gene>
    <name evidence="2" type="ORF">JS533_001700</name>
</gene>
<reference evidence="2 3" key="1">
    <citation type="journal article" date="2021" name="Environ. Microbiol.">
        <title>Genetic insights into the dark matter of the mammalian gut microbiota through targeted genome reconstruction.</title>
        <authorList>
            <person name="Lugli G.A."/>
            <person name="Alessandri G."/>
            <person name="Milani C."/>
            <person name="Viappiani A."/>
            <person name="Fontana F."/>
            <person name="Tarracchini C."/>
            <person name="Mancabelli L."/>
            <person name="Argentini C."/>
            <person name="Ruiz L."/>
            <person name="Margolles A."/>
            <person name="van Sinderen D."/>
            <person name="Turroni F."/>
            <person name="Ventura M."/>
        </authorList>
    </citation>
    <scope>NUCLEOTIDE SEQUENCE [LARGE SCALE GENOMIC DNA]</scope>
    <source>
        <strain evidence="2 3">MA1</strain>
    </source>
</reference>
<sequence>MTTKSNPPAKRKKPQDHQSKNGPREVTVRGVTITVDPAMFNDLDMFEDLYDLQNAENDENGLFKIIPFLRKVCGPAYQQVKRVLRDPDTGRIPMETVQEFTAELMSELNPNS</sequence>
<feature type="region of interest" description="Disordered" evidence="1">
    <location>
        <begin position="1"/>
        <end position="26"/>
    </location>
</feature>
<dbReference type="Proteomes" id="UP000710815">
    <property type="component" value="Unassembled WGS sequence"/>
</dbReference>
<reference evidence="2 3" key="2">
    <citation type="journal article" date="2021" name="Syst. Appl. Microbiol.">
        <title>Phylogenetic classification of ten novel species belonging to the genus Bifidobacterium comprising B. phasiani sp. nov., B. pongonis sp. nov., B. saguinibicoloris sp. nov., B. colobi sp. nov., B. simiiventris sp. nov., B. santillanense sp. nov., B. miconis sp. nov., B. amazonense sp. nov., B. pluvialisilvae sp. nov., and B. miconisargentati sp. nov.</title>
        <authorList>
            <person name="Lugli G.A."/>
            <person name="Calvete-Torre I."/>
            <person name="Alessandri G."/>
            <person name="Milani C."/>
            <person name="Turroni F."/>
            <person name="Laiolo P."/>
            <person name="Ossiprandi M.C."/>
            <person name="Margolles A."/>
            <person name="Ruiz L."/>
            <person name="Ventura M."/>
        </authorList>
    </citation>
    <scope>NUCLEOTIDE SEQUENCE [LARGE SCALE GENOMIC DNA]</scope>
    <source>
        <strain evidence="2 3">MA1</strain>
    </source>
</reference>
<feature type="compositionally biased region" description="Basic and acidic residues" evidence="1">
    <location>
        <begin position="15"/>
        <end position="26"/>
    </location>
</feature>
<evidence type="ECO:0008006" key="4">
    <source>
        <dbReference type="Google" id="ProtNLM"/>
    </source>
</evidence>
<protein>
    <recommendedName>
        <fullName evidence="4">Tail assembly chaperone</fullName>
    </recommendedName>
</protein>
<dbReference type="RefSeq" id="WP_241512836.1">
    <property type="nucleotide sequence ID" value="NZ_JAFEJT020000004.1"/>
</dbReference>
<proteinExistence type="predicted"/>
<evidence type="ECO:0000313" key="3">
    <source>
        <dbReference type="Proteomes" id="UP000710815"/>
    </source>
</evidence>
<evidence type="ECO:0000256" key="1">
    <source>
        <dbReference type="SAM" id="MobiDB-lite"/>
    </source>
</evidence>
<comment type="caution">
    <text evidence="2">The sequence shown here is derived from an EMBL/GenBank/DDBJ whole genome shotgun (WGS) entry which is preliminary data.</text>
</comment>
<accession>A0ABS9VSD5</accession>
<organism evidence="2 3">
    <name type="scientific">Bifidobacterium amazonense</name>
    <dbReference type="NCBI Taxonomy" id="2809027"/>
    <lineage>
        <taxon>Bacteria</taxon>
        <taxon>Bacillati</taxon>
        <taxon>Actinomycetota</taxon>
        <taxon>Actinomycetes</taxon>
        <taxon>Bifidobacteriales</taxon>
        <taxon>Bifidobacteriaceae</taxon>
        <taxon>Bifidobacterium</taxon>
    </lineage>
</organism>
<evidence type="ECO:0000313" key="2">
    <source>
        <dbReference type="EMBL" id="MCH9275003.1"/>
    </source>
</evidence>
<keyword evidence="3" id="KW-1185">Reference proteome</keyword>
<name>A0ABS9VSD5_9BIFI</name>